<dbReference type="Gene3D" id="2.60.40.10">
    <property type="entry name" value="Immunoglobulins"/>
    <property type="match status" value="3"/>
</dbReference>
<feature type="transmembrane region" description="Helical" evidence="1">
    <location>
        <begin position="377"/>
        <end position="399"/>
    </location>
</feature>
<protein>
    <recommendedName>
        <fullName evidence="2">Alpha-galactosidase NEW3 domain-containing protein</fullName>
    </recommendedName>
</protein>
<sequence length="404" mass="42545">MPLTINKKVISLAWSSRVSVILTSAFLCALLLGSASVTAASGEVKIVTSFPRIEVNPGQSIQLSVNINNLSAEYQTLSLEVTAPQGWQATLKSGGYLVKMVTLAPYENKPLSLTITQPTGVSLGSFTVVIKAKDASGNVVDSLSIIIDVAEVSPLGLTLSTTSPSIEGPAGKSFQFSVDLVNDTGEERDIDLSYIAPAQWTVTFSPGYESTLVRAVHMKAGERKTLRITVTPASGADAGEYLITVLATSGPYSQSLDLKAIITGTYTMELSTSDGLLNLNAPQGEVTTLTMVVKNTGSGTLEKIGFRSITPSGWEVTFEPDQIAAVPPGSSAQVVVSIKPASDAIPGDYSLRITAYTSGSNSVSQTLELRVTVLGSIAWGLVGLAIIIVVVLGLVFIFWRLGRR</sequence>
<keyword evidence="1" id="KW-1133">Transmembrane helix</keyword>
<dbReference type="PANTHER" id="PTHR39198">
    <property type="entry name" value="HYPOTHETICAL MEMBRANE PROTEIN, CONSERVED"/>
    <property type="match status" value="1"/>
</dbReference>
<dbReference type="STRING" id="1776334.APZ16_03085"/>
<name>A0A147K103_HADYE</name>
<dbReference type="InterPro" id="IPR018905">
    <property type="entry name" value="A-galactase_NEW3"/>
</dbReference>
<dbReference type="EMBL" id="LQMQ01000007">
    <property type="protein sequence ID" value="KUO42428.1"/>
    <property type="molecule type" value="Genomic_DNA"/>
</dbReference>
<dbReference type="Pfam" id="PF10633">
    <property type="entry name" value="NPCBM_assoc"/>
    <property type="match status" value="2"/>
</dbReference>
<feature type="domain" description="Alpha-galactosidase NEW3" evidence="2">
    <location>
        <begin position="283"/>
        <end position="355"/>
    </location>
</feature>
<dbReference type="Proteomes" id="UP000074294">
    <property type="component" value="Unassembled WGS sequence"/>
</dbReference>
<proteinExistence type="predicted"/>
<organism evidence="3 4">
    <name type="scientific">Hadarchaeum yellowstonense</name>
    <dbReference type="NCBI Taxonomy" id="1776334"/>
    <lineage>
        <taxon>Archaea</taxon>
        <taxon>Methanobacteriati</taxon>
        <taxon>Candidatus Hadarchaeota</taxon>
        <taxon>Candidatus Hadarchaeia</taxon>
        <taxon>Candidatus Hadarchaeales</taxon>
        <taxon>Candidatus Hadarchaeaceae</taxon>
        <taxon>Candidatus Hadarchaeum</taxon>
    </lineage>
</organism>
<comment type="caution">
    <text evidence="3">The sequence shown here is derived from an EMBL/GenBank/DDBJ whole genome shotgun (WGS) entry which is preliminary data.</text>
</comment>
<evidence type="ECO:0000313" key="3">
    <source>
        <dbReference type="EMBL" id="KUO42428.1"/>
    </source>
</evidence>
<dbReference type="InterPro" id="IPR013783">
    <property type="entry name" value="Ig-like_fold"/>
</dbReference>
<dbReference type="AlphaFoldDB" id="A0A147K103"/>
<dbReference type="PANTHER" id="PTHR39198:SF1">
    <property type="entry name" value="ALPHA-GALACTOSIDASE NEW3 DOMAIN-CONTAINING PROTEIN"/>
    <property type="match status" value="1"/>
</dbReference>
<accession>A0A147K103</accession>
<evidence type="ECO:0000259" key="2">
    <source>
        <dbReference type="Pfam" id="PF10633"/>
    </source>
</evidence>
<reference evidence="3 4" key="1">
    <citation type="journal article" date="2016" name="Nat. Microbiol.">
        <title>Genomic inference of the metabolism of cosmopolitan subsurface Archaea, Hadesarchaea.</title>
        <authorList>
            <person name="Baker B.J."/>
            <person name="Saw J.H."/>
            <person name="Lind A.E."/>
            <person name="Lazar C.S."/>
            <person name="Hinrichs K.-U."/>
            <person name="Teske A.P."/>
            <person name="Ettema T.J."/>
        </authorList>
    </citation>
    <scope>NUCLEOTIDE SEQUENCE [LARGE SCALE GENOMIC DNA]</scope>
</reference>
<keyword evidence="1" id="KW-0812">Transmembrane</keyword>
<evidence type="ECO:0000313" key="4">
    <source>
        <dbReference type="Proteomes" id="UP000074294"/>
    </source>
</evidence>
<keyword evidence="1" id="KW-0472">Membrane</keyword>
<evidence type="ECO:0000256" key="1">
    <source>
        <dbReference type="SAM" id="Phobius"/>
    </source>
</evidence>
<feature type="domain" description="Alpha-galactosidase NEW3" evidence="2">
    <location>
        <begin position="174"/>
        <end position="248"/>
    </location>
</feature>
<gene>
    <name evidence="3" type="ORF">APZ16_03085</name>
</gene>